<evidence type="ECO:0000256" key="3">
    <source>
        <dbReference type="ARBA" id="ARBA00022630"/>
    </source>
</evidence>
<gene>
    <name evidence="8" type="primary">cry</name>
    <name evidence="8" type="ORF">T190423A01A_60112</name>
</gene>
<accession>A0ABM9PFD8</accession>
<evidence type="ECO:0000256" key="1">
    <source>
        <dbReference type="ARBA" id="ARBA00005862"/>
    </source>
</evidence>
<keyword evidence="3 6" id="KW-0285">Flavoprotein</keyword>
<comment type="cofactor">
    <cofactor evidence="6">
        <name>(6R)-5,10-methylene-5,6,7,8-tetrahydrofolate</name>
        <dbReference type="ChEBI" id="CHEBI:15636"/>
    </cofactor>
    <text evidence="6">Binds 1 5,10-methenyltetrahydrofolate (MTHF) per subunit.</text>
</comment>
<dbReference type="Gene3D" id="1.25.40.80">
    <property type="match status" value="1"/>
</dbReference>
<reference evidence="8 9" key="1">
    <citation type="submission" date="2024-05" db="EMBL/GenBank/DDBJ databases">
        <authorList>
            <person name="Duchaud E."/>
        </authorList>
    </citation>
    <scope>NUCLEOTIDE SEQUENCE [LARGE SCALE GENOMIC DNA]</scope>
    <source>
        <strain evidence="8">Ena-SAMPLE-TAB-13-05-2024-13:56:06:370-140308</strain>
    </source>
</reference>
<protein>
    <recommendedName>
        <fullName evidence="2 6">Cryptochrome DASH</fullName>
    </recommendedName>
</protein>
<dbReference type="RefSeq" id="WP_348718441.1">
    <property type="nucleotide sequence ID" value="NZ_CAXJIO010000015.1"/>
</dbReference>
<dbReference type="Pfam" id="PF00875">
    <property type="entry name" value="DNA_photolyase"/>
    <property type="match status" value="1"/>
</dbReference>
<dbReference type="Gene3D" id="1.10.579.10">
    <property type="entry name" value="DNA Cyclobutane Dipyrimidine Photolyase, subunit A, domain 3"/>
    <property type="match status" value="1"/>
</dbReference>
<comment type="caution">
    <text evidence="8">The sequence shown here is derived from an EMBL/GenBank/DDBJ whole genome shotgun (WGS) entry which is preliminary data.</text>
</comment>
<dbReference type="InterPro" id="IPR006050">
    <property type="entry name" value="DNA_photolyase_N"/>
</dbReference>
<dbReference type="PROSITE" id="PS51645">
    <property type="entry name" value="PHR_CRY_ALPHA_BETA"/>
    <property type="match status" value="1"/>
</dbReference>
<keyword evidence="5 6" id="KW-0157">Chromophore</keyword>
<evidence type="ECO:0000256" key="5">
    <source>
        <dbReference type="ARBA" id="ARBA00022991"/>
    </source>
</evidence>
<keyword evidence="4 6" id="KW-0274">FAD</keyword>
<organism evidence="8 9">
    <name type="scientific">Tenacibaculum polynesiense</name>
    <dbReference type="NCBI Taxonomy" id="3137857"/>
    <lineage>
        <taxon>Bacteria</taxon>
        <taxon>Pseudomonadati</taxon>
        <taxon>Bacteroidota</taxon>
        <taxon>Flavobacteriia</taxon>
        <taxon>Flavobacteriales</taxon>
        <taxon>Flavobacteriaceae</taxon>
        <taxon>Tenacibaculum</taxon>
    </lineage>
</organism>
<evidence type="ECO:0000256" key="2">
    <source>
        <dbReference type="ARBA" id="ARBA00017881"/>
    </source>
</evidence>
<dbReference type="InterPro" id="IPR002081">
    <property type="entry name" value="Cryptochrome/DNA_photolyase_1"/>
</dbReference>
<dbReference type="PANTHER" id="PTHR11455:SF22">
    <property type="entry name" value="CRYPTOCHROME DASH"/>
    <property type="match status" value="1"/>
</dbReference>
<evidence type="ECO:0000256" key="4">
    <source>
        <dbReference type="ARBA" id="ARBA00022827"/>
    </source>
</evidence>
<dbReference type="SUPFAM" id="SSF52425">
    <property type="entry name" value="Cryptochrome/photolyase, N-terminal domain"/>
    <property type="match status" value="1"/>
</dbReference>
<comment type="similarity">
    <text evidence="1 6">Belongs to the DNA photolyase class-1 family.</text>
</comment>
<dbReference type="SUPFAM" id="SSF48173">
    <property type="entry name" value="Cryptochrome/photolyase FAD-binding domain"/>
    <property type="match status" value="1"/>
</dbReference>
<dbReference type="InterPro" id="IPR014729">
    <property type="entry name" value="Rossmann-like_a/b/a_fold"/>
</dbReference>
<dbReference type="PANTHER" id="PTHR11455">
    <property type="entry name" value="CRYPTOCHROME"/>
    <property type="match status" value="1"/>
</dbReference>
<dbReference type="PRINTS" id="PR00147">
    <property type="entry name" value="DNAPHOTLYASE"/>
</dbReference>
<dbReference type="Proteomes" id="UP001497527">
    <property type="component" value="Unassembled WGS sequence"/>
</dbReference>
<dbReference type="EMBL" id="CAXJIO010000015">
    <property type="protein sequence ID" value="CAL2104175.1"/>
    <property type="molecule type" value="Genomic_DNA"/>
</dbReference>
<evidence type="ECO:0000313" key="8">
    <source>
        <dbReference type="EMBL" id="CAL2104175.1"/>
    </source>
</evidence>
<feature type="domain" description="Photolyase/cryptochrome alpha/beta" evidence="7">
    <location>
        <begin position="5"/>
        <end position="138"/>
    </location>
</feature>
<sequence length="434" mass="51358">MQIKKTAVVWFTNNLRIEDNKPLYEACAKYENVIGVYCFNKSDFNKTQFGFKKIEKFRAKFLLETVKDLSKNLLKLNISLFTFFSLPEKIIPQFCCQHNADVLFFQNEFTQEELNTIKAITQKLPKKTAVNSYYDQFLFRPESIPFQINDIPEIFTNFRKEIEKNAKVYNTLSITSKADSNFIKVDTPIPTLKDLGFQDFELNTNTAFPFQGGETNAYKRLNHYFFISRKLSFYKKTRNGLLGIDYSSKFSPWLANGSLSVRTIYWQVKKYEQEHGKNQSTYWMIFELIWRDYFKFLSLKHQNNLFKLTGIKQLNYNWKRDAHLIRSWIDGKTSNQFVNANMIELKLTGWMSNRGRQNVASFFAKDLLLDWRIGAAYFESLLIDFDVHSNYGNWQYVSGVGNDPRNRKFNVQLQSQRYDATGKYRSTWLQHNLF</sequence>
<dbReference type="InterPro" id="IPR014133">
    <property type="entry name" value="Cry_DASH"/>
</dbReference>
<dbReference type="Gene3D" id="3.40.50.620">
    <property type="entry name" value="HUPs"/>
    <property type="match status" value="1"/>
</dbReference>
<keyword evidence="9" id="KW-1185">Reference proteome</keyword>
<name>A0ABM9PFD8_9FLAO</name>
<evidence type="ECO:0000259" key="7">
    <source>
        <dbReference type="PROSITE" id="PS51645"/>
    </source>
</evidence>
<evidence type="ECO:0000313" key="9">
    <source>
        <dbReference type="Proteomes" id="UP001497527"/>
    </source>
</evidence>
<dbReference type="InterPro" id="IPR005101">
    <property type="entry name" value="Cryptochr/Photolyase_FAD-bd"/>
</dbReference>
<dbReference type="Pfam" id="PF03441">
    <property type="entry name" value="FAD_binding_7"/>
    <property type="match status" value="1"/>
</dbReference>
<dbReference type="NCBIfam" id="TIGR02765">
    <property type="entry name" value="crypto_DASH"/>
    <property type="match status" value="1"/>
</dbReference>
<proteinExistence type="inferred from homology"/>
<dbReference type="InterPro" id="IPR036134">
    <property type="entry name" value="Crypto/Photolyase_FAD-like_sf"/>
</dbReference>
<dbReference type="InterPro" id="IPR036155">
    <property type="entry name" value="Crypto/Photolyase_N_sf"/>
</dbReference>
<evidence type="ECO:0000256" key="6">
    <source>
        <dbReference type="RuleBase" id="RU367151"/>
    </source>
</evidence>
<comment type="cofactor">
    <cofactor evidence="6">
        <name>FAD</name>
        <dbReference type="ChEBI" id="CHEBI:57692"/>
    </cofactor>
    <text evidence="6">Binds 1 FAD per subunit.</text>
</comment>
<comment type="function">
    <text evidence="6">May have a photoreceptor function.</text>
</comment>